<dbReference type="Proteomes" id="UP000597507">
    <property type="component" value="Unassembled WGS sequence"/>
</dbReference>
<dbReference type="InterPro" id="IPR011990">
    <property type="entry name" value="TPR-like_helical_dom_sf"/>
</dbReference>
<evidence type="ECO:0000256" key="2">
    <source>
        <dbReference type="SAM" id="Phobius"/>
    </source>
</evidence>
<keyword evidence="2" id="KW-0812">Transmembrane</keyword>
<accession>A0A8J2ZB20</accession>
<dbReference type="RefSeq" id="WP_188899910.1">
    <property type="nucleotide sequence ID" value="NZ_BMKS01000005.1"/>
</dbReference>
<keyword evidence="2" id="KW-1133">Transmembrane helix</keyword>
<dbReference type="Gene3D" id="1.25.40.10">
    <property type="entry name" value="Tetratricopeptide repeat domain"/>
    <property type="match status" value="1"/>
</dbReference>
<dbReference type="SUPFAM" id="SSF48452">
    <property type="entry name" value="TPR-like"/>
    <property type="match status" value="1"/>
</dbReference>
<keyword evidence="2" id="KW-0472">Membrane</keyword>
<dbReference type="InterPro" id="IPR017560">
    <property type="entry name" value="Cyt_c_biogenesis_CcmI"/>
</dbReference>
<comment type="caution">
    <text evidence="3">The sequence shown here is derived from an EMBL/GenBank/DDBJ whole genome shotgun (WGS) entry which is preliminary data.</text>
</comment>
<keyword evidence="4" id="KW-1185">Reference proteome</keyword>
<dbReference type="NCBIfam" id="TIGR03142">
    <property type="entry name" value="cytochro_ccmI"/>
    <property type="match status" value="1"/>
</dbReference>
<sequence length="267" mass="28782">MTWLALALLAAAALAPLALALLRPPRRAPRGRREADLALYRAQLAELDREREAGRLDAAAHRAAVLEVQRRLIGTPDEETAAPGRRPSSALALALVPAIAALSLGLYLWRGAPGLPSAPHVERAEAARREEALLAELRARLARLDPASETARQGYLLLGNAERARGNLAGAAEAWTRALGARFDPGLAGDLAEVELERGETEAATRWITRGLAEAPRDPRLRFLAGLAEARAGRPETARAAWRALLADAPPDAPWRTLVERRLNELP</sequence>
<evidence type="ECO:0000313" key="4">
    <source>
        <dbReference type="Proteomes" id="UP000597507"/>
    </source>
</evidence>
<protein>
    <recommendedName>
        <fullName evidence="5">C-type cytochrome biogenesis protein CcmI</fullName>
    </recommendedName>
</protein>
<evidence type="ECO:0008006" key="5">
    <source>
        <dbReference type="Google" id="ProtNLM"/>
    </source>
</evidence>
<evidence type="ECO:0000256" key="1">
    <source>
        <dbReference type="ARBA" id="ARBA00022748"/>
    </source>
</evidence>
<dbReference type="AlphaFoldDB" id="A0A8J2ZB20"/>
<reference evidence="3 4" key="1">
    <citation type="journal article" date="2014" name="Int. J. Syst. Evol. Microbiol.">
        <title>Complete genome sequence of Corynebacterium casei LMG S-19264T (=DSM 44701T), isolated from a smear-ripened cheese.</title>
        <authorList>
            <consortium name="US DOE Joint Genome Institute (JGI-PGF)"/>
            <person name="Walter F."/>
            <person name="Albersmeier A."/>
            <person name="Kalinowski J."/>
            <person name="Ruckert C."/>
        </authorList>
    </citation>
    <scope>NUCLEOTIDE SEQUENCE [LARGE SCALE GENOMIC DNA]</scope>
    <source>
        <strain evidence="3 4">CGMCC 1.16330</strain>
    </source>
</reference>
<organism evidence="3 4">
    <name type="scientific">Caldovatus sediminis</name>
    <dbReference type="NCBI Taxonomy" id="2041189"/>
    <lineage>
        <taxon>Bacteria</taxon>
        <taxon>Pseudomonadati</taxon>
        <taxon>Pseudomonadota</taxon>
        <taxon>Alphaproteobacteria</taxon>
        <taxon>Acetobacterales</taxon>
        <taxon>Roseomonadaceae</taxon>
        <taxon>Caldovatus</taxon>
    </lineage>
</organism>
<proteinExistence type="predicted"/>
<feature type="transmembrane region" description="Helical" evidence="2">
    <location>
        <begin position="90"/>
        <end position="109"/>
    </location>
</feature>
<keyword evidence="1" id="KW-0201">Cytochrome c-type biogenesis</keyword>
<dbReference type="EMBL" id="BMKS01000005">
    <property type="protein sequence ID" value="GGG32271.1"/>
    <property type="molecule type" value="Genomic_DNA"/>
</dbReference>
<dbReference type="GO" id="GO:0017004">
    <property type="term" value="P:cytochrome complex assembly"/>
    <property type="evidence" value="ECO:0007669"/>
    <property type="project" value="UniProtKB-KW"/>
</dbReference>
<name>A0A8J2ZB20_9PROT</name>
<evidence type="ECO:0000313" key="3">
    <source>
        <dbReference type="EMBL" id="GGG32271.1"/>
    </source>
</evidence>
<gene>
    <name evidence="3" type="ORF">GCM10010964_20260</name>
</gene>